<sequence>MDQRDEVLERLLEYSMREYRSSHLFNNLMQIIADEVLQEKAEFEDTKAQFNIDNVTWSIDDWEREYSILINEKKPLDQRISFVLSKMRSAGSTRIPAIKKVAESFEYGQVEVTEDIPNYTVNIRFASTYGMPPNIEDIQFALRNIVPAHLSINYLFTYTTWDELEAYNMKWDELEALNLTYEELSVYTK</sequence>
<accession>A0A1C4CAP0</accession>
<evidence type="ECO:0000313" key="2">
    <source>
        <dbReference type="Proteomes" id="UP000186535"/>
    </source>
</evidence>
<dbReference type="Pfam" id="PF10076">
    <property type="entry name" value="Phage_Mu_Gp48"/>
    <property type="match status" value="1"/>
</dbReference>
<dbReference type="EMBL" id="MPON01000010">
    <property type="protein sequence ID" value="OKA34368.1"/>
    <property type="molecule type" value="Genomic_DNA"/>
</dbReference>
<protein>
    <submittedName>
        <fullName evidence="1">Uncharacterized protein</fullName>
    </submittedName>
</protein>
<dbReference type="AlphaFoldDB" id="A0A1C4CAP0"/>
<evidence type="ECO:0000313" key="1">
    <source>
        <dbReference type="EMBL" id="OKA34368.1"/>
    </source>
</evidence>
<dbReference type="RefSeq" id="WP_073518391.1">
    <property type="nucleotide sequence ID" value="NZ_MPOM01000003.1"/>
</dbReference>
<reference evidence="1 2" key="1">
    <citation type="submission" date="2016-11" db="EMBL/GenBank/DDBJ databases">
        <title>Identification of Bacillus cereus isolated from egg-white.</title>
        <authorList>
            <person name="Soni A."/>
            <person name="Oey I."/>
            <person name="Silcock P."/>
            <person name="Bremer P."/>
        </authorList>
    </citation>
    <scope>NUCLEOTIDE SEQUENCE [LARGE SCALE GENOMIC DNA]</scope>
    <source>
        <strain evidence="1 2">NZAS03</strain>
    </source>
</reference>
<proteinExistence type="predicted"/>
<organism evidence="1 2">
    <name type="scientific">Bacillus cereus</name>
    <dbReference type="NCBI Taxonomy" id="1396"/>
    <lineage>
        <taxon>Bacteria</taxon>
        <taxon>Bacillati</taxon>
        <taxon>Bacillota</taxon>
        <taxon>Bacilli</taxon>
        <taxon>Bacillales</taxon>
        <taxon>Bacillaceae</taxon>
        <taxon>Bacillus</taxon>
        <taxon>Bacillus cereus group</taxon>
    </lineage>
</organism>
<name>A0A1C4CAP0_BACCE</name>
<comment type="caution">
    <text evidence="1">The sequence shown here is derived from an EMBL/GenBank/DDBJ whole genome shotgun (WGS) entry which is preliminary data.</text>
</comment>
<gene>
    <name evidence="1" type="ORF">BJR07_22880</name>
</gene>
<dbReference type="InterPro" id="IPR018755">
    <property type="entry name" value="Phage_Mu_Gp48"/>
</dbReference>
<dbReference type="Proteomes" id="UP000186535">
    <property type="component" value="Unassembled WGS sequence"/>
</dbReference>